<dbReference type="Gene3D" id="1.10.246.130">
    <property type="match status" value="1"/>
</dbReference>
<dbReference type="Gene3D" id="3.60.20.40">
    <property type="match status" value="1"/>
</dbReference>
<keyword evidence="7" id="KW-1185">Reference proteome</keyword>
<comment type="subcellular location">
    <subcellularLocation>
        <location evidence="4">Membrane</location>
        <topology evidence="4">Single-pass type II membrane protein</topology>
    </subcellularLocation>
</comment>
<dbReference type="GeneTree" id="ENSGT00940000155794"/>
<evidence type="ECO:0000256" key="2">
    <source>
        <dbReference type="PIRSR" id="PIRSR600101-1"/>
    </source>
</evidence>
<evidence type="ECO:0000256" key="1">
    <source>
        <dbReference type="ARBA" id="ARBA00009381"/>
    </source>
</evidence>
<evidence type="ECO:0000313" key="7">
    <source>
        <dbReference type="Proteomes" id="UP000261560"/>
    </source>
</evidence>
<feature type="chain" id="PRO_5017428373" description="Glutathione hydrolase" evidence="5">
    <location>
        <begin position="30"/>
        <end position="558"/>
    </location>
</feature>
<dbReference type="GO" id="GO:0005886">
    <property type="term" value="C:plasma membrane"/>
    <property type="evidence" value="ECO:0007669"/>
    <property type="project" value="TreeGrafter"/>
</dbReference>
<dbReference type="STRING" id="30732.ENSOMEP00000001269"/>
<dbReference type="Proteomes" id="UP000261560">
    <property type="component" value="Unplaced"/>
</dbReference>
<dbReference type="FunFam" id="3.60.20.40:FF:000011">
    <property type="entry name" value="Gamma-glutamyltransferase 5a"/>
    <property type="match status" value="1"/>
</dbReference>
<dbReference type="UniPathway" id="UPA00204"/>
<dbReference type="InterPro" id="IPR029055">
    <property type="entry name" value="Ntn_hydrolases_N"/>
</dbReference>
<dbReference type="GO" id="GO:0006954">
    <property type="term" value="P:inflammatory response"/>
    <property type="evidence" value="ECO:0007669"/>
    <property type="project" value="TreeGrafter"/>
</dbReference>
<dbReference type="CTD" id="100333757"/>
<dbReference type="GO" id="GO:0006751">
    <property type="term" value="P:glutathione catabolic process"/>
    <property type="evidence" value="ECO:0007669"/>
    <property type="project" value="UniProtKB-UniRule"/>
</dbReference>
<dbReference type="KEGG" id="oml:112163507"/>
<dbReference type="PRINTS" id="PR01210">
    <property type="entry name" value="GGTRANSPTASE"/>
</dbReference>
<keyword evidence="5" id="KW-0732">Signal</keyword>
<accession>A0A3B3B802</accession>
<reference evidence="6" key="2">
    <citation type="submission" date="2025-09" db="UniProtKB">
        <authorList>
            <consortium name="Ensembl"/>
        </authorList>
    </citation>
    <scope>IDENTIFICATION</scope>
</reference>
<feature type="binding site" evidence="3">
    <location>
        <position position="426"/>
    </location>
    <ligand>
        <name>L-glutamate</name>
        <dbReference type="ChEBI" id="CHEBI:29985"/>
    </ligand>
</feature>
<feature type="signal peptide" evidence="5">
    <location>
        <begin position="1"/>
        <end position="29"/>
    </location>
</feature>
<dbReference type="Pfam" id="PF01019">
    <property type="entry name" value="G_glu_transpept"/>
    <property type="match status" value="1"/>
</dbReference>
<organism evidence="6 7">
    <name type="scientific">Oryzias melastigma</name>
    <name type="common">Marine medaka</name>
    <dbReference type="NCBI Taxonomy" id="30732"/>
    <lineage>
        <taxon>Eukaryota</taxon>
        <taxon>Metazoa</taxon>
        <taxon>Chordata</taxon>
        <taxon>Craniata</taxon>
        <taxon>Vertebrata</taxon>
        <taxon>Euteleostomi</taxon>
        <taxon>Actinopterygii</taxon>
        <taxon>Neopterygii</taxon>
        <taxon>Teleostei</taxon>
        <taxon>Neoteleostei</taxon>
        <taxon>Acanthomorphata</taxon>
        <taxon>Ovalentaria</taxon>
        <taxon>Atherinomorphae</taxon>
        <taxon>Beloniformes</taxon>
        <taxon>Adrianichthyidae</taxon>
        <taxon>Oryziinae</taxon>
        <taxon>Oryzias</taxon>
    </lineage>
</organism>
<evidence type="ECO:0000256" key="4">
    <source>
        <dbReference type="RuleBase" id="RU368068"/>
    </source>
</evidence>
<comment type="catalytic activity">
    <reaction evidence="4">
        <text>glutathione + H2O = L-cysteinylglycine + L-glutamate</text>
        <dbReference type="Rhea" id="RHEA:28807"/>
        <dbReference type="ChEBI" id="CHEBI:15377"/>
        <dbReference type="ChEBI" id="CHEBI:29985"/>
        <dbReference type="ChEBI" id="CHEBI:57925"/>
        <dbReference type="ChEBI" id="CHEBI:61694"/>
        <dbReference type="EC" id="3.4.19.13"/>
    </reaction>
</comment>
<feature type="binding site" evidence="3">
    <location>
        <begin position="442"/>
        <end position="443"/>
    </location>
    <ligand>
        <name>L-glutamate</name>
        <dbReference type="ChEBI" id="CHEBI:29985"/>
    </ligand>
</feature>
<dbReference type="PANTHER" id="PTHR11686">
    <property type="entry name" value="GAMMA GLUTAMYL TRANSPEPTIDASE"/>
    <property type="match status" value="1"/>
</dbReference>
<dbReference type="FunFam" id="1.10.246.130:FF:000001">
    <property type="entry name" value="Gamma-glutamyltransferase 5 isoform 1"/>
    <property type="match status" value="1"/>
</dbReference>
<comment type="pathway">
    <text evidence="4">Sulfur metabolism; glutathione metabolism.</text>
</comment>
<comment type="catalytic activity">
    <reaction evidence="4">
        <text>an S-substituted glutathione + H2O = an S-substituted L-cysteinylglycine + L-glutamate</text>
        <dbReference type="Rhea" id="RHEA:59468"/>
        <dbReference type="ChEBI" id="CHEBI:15377"/>
        <dbReference type="ChEBI" id="CHEBI:29985"/>
        <dbReference type="ChEBI" id="CHEBI:90779"/>
        <dbReference type="ChEBI" id="CHEBI:143103"/>
        <dbReference type="EC" id="3.4.19.13"/>
    </reaction>
</comment>
<dbReference type="InterPro" id="IPR043138">
    <property type="entry name" value="GGT_lsub"/>
</dbReference>
<comment type="function">
    <text evidence="4">Cleaves the gamma-glutamyl peptide bond of glutathione and glutathione conjugates.</text>
</comment>
<dbReference type="OrthoDB" id="1081007at2759"/>
<keyword evidence="4" id="KW-0012">Acyltransferase</keyword>
<feature type="binding site" evidence="3">
    <location>
        <begin position="402"/>
        <end position="404"/>
    </location>
    <ligand>
        <name>L-glutamate</name>
        <dbReference type="ChEBI" id="CHEBI:29985"/>
    </ligand>
</feature>
<dbReference type="PaxDb" id="30732-ENSOMEP00000001269"/>
<dbReference type="AlphaFoldDB" id="A0A3B3B802"/>
<evidence type="ECO:0000256" key="5">
    <source>
        <dbReference type="SAM" id="SignalP"/>
    </source>
</evidence>
<evidence type="ECO:0000256" key="3">
    <source>
        <dbReference type="PIRSR" id="PIRSR600101-2"/>
    </source>
</evidence>
<comment type="catalytic activity">
    <reaction evidence="4">
        <text>an N-terminal (5-L-glutamyl)-[peptide] + an alpha-amino acid = 5-L-glutamyl amino acid + an N-terminal L-alpha-aminoacyl-[peptide]</text>
        <dbReference type="Rhea" id="RHEA:23904"/>
        <dbReference type="Rhea" id="RHEA-COMP:9780"/>
        <dbReference type="Rhea" id="RHEA-COMP:9795"/>
        <dbReference type="ChEBI" id="CHEBI:77644"/>
        <dbReference type="ChEBI" id="CHEBI:78597"/>
        <dbReference type="ChEBI" id="CHEBI:78599"/>
        <dbReference type="ChEBI" id="CHEBI:78608"/>
        <dbReference type="EC" id="2.3.2.2"/>
    </reaction>
</comment>
<dbReference type="GO" id="GO:0036374">
    <property type="term" value="F:glutathione hydrolase activity"/>
    <property type="evidence" value="ECO:0007669"/>
    <property type="project" value="UniProtKB-UniRule"/>
</dbReference>
<name>A0A3B3B802_ORYME</name>
<dbReference type="GO" id="GO:0002951">
    <property type="term" value="F:leukotriene-C(4) hydrolase"/>
    <property type="evidence" value="ECO:0007669"/>
    <property type="project" value="TreeGrafter"/>
</dbReference>
<dbReference type="GeneID" id="112163507"/>
<feature type="binding site" evidence="3">
    <location>
        <position position="108"/>
    </location>
    <ligand>
        <name>L-glutamate</name>
        <dbReference type="ChEBI" id="CHEBI:29985"/>
    </ligand>
</feature>
<dbReference type="GO" id="GO:0103068">
    <property type="term" value="F:leukotriene C4 gamma-glutamyl transferase activity"/>
    <property type="evidence" value="ECO:0007669"/>
    <property type="project" value="UniProtKB-EC"/>
</dbReference>
<dbReference type="OMA" id="ICGMGPP"/>
<evidence type="ECO:0000313" key="6">
    <source>
        <dbReference type="Ensembl" id="ENSOMEP00000001269.1"/>
    </source>
</evidence>
<dbReference type="RefSeq" id="XP_024155704.1">
    <property type="nucleotide sequence ID" value="XM_024299936.2"/>
</dbReference>
<dbReference type="EC" id="3.4.19.13" evidence="4"/>
<keyword evidence="4" id="KW-0378">Hydrolase</keyword>
<sequence length="558" mass="60518">MAKCKPWQKCCCIFLVLICAAALVCLCIATIVGAGCSGGFKHAAVAADSQRCSDIGKEMLLLGGSAVDGAIAALLCTSVVNPQSMGIGGGSILSIRSKTGNVTVYNFRETVPKSFKSDLLSDCPKEKKLTTGSQWIGVPGELRGYEAVHKKYGKLPWAKLFEPTIKLAREGIPMPPFLSSLLNHPFVKAHVENSPLCEVLCNKNKVVLGKGEILKFPKLAETMETIAQRGAEAFYNGSIGQDLILDIKNAGGTLSMEDLRSFKVQEQEAWTVRLGDIQMHVPPPPSGGPLLAFILKIMKDYFLTSNTSDPNGKIQMYHHYIEAVKFANGQKKIIRDPNFNDQKRAKHLIDPSFINRIRKMISPNYTHENTYYNNVEPAPDNFGTTHVSVLDQNGLAVSATSTINHLFGGAVYSPRTGIILNNELADFCNRVTTLQAGERPPSSMAPTILESKSGRVFVIGGSGGSMITSAMALSIINHLWLGMSLQDAIAAPIVFVDSENTVNFEKGFEKDVTDGLRAFGHKVGDWPLFFNVVNAVEKESGCISAVSDRRKLGKSAGY</sequence>
<comment type="similarity">
    <text evidence="1">Belongs to the gamma-glutamyltransferase family.</text>
</comment>
<dbReference type="PANTHER" id="PTHR11686:SF53">
    <property type="entry name" value="GLUTATHIONE HYDROLASE"/>
    <property type="match status" value="1"/>
</dbReference>
<feature type="binding site" evidence="3">
    <location>
        <position position="464"/>
    </location>
    <ligand>
        <name>L-glutamate</name>
        <dbReference type="ChEBI" id="CHEBI:29985"/>
    </ligand>
</feature>
<dbReference type="GO" id="GO:1901750">
    <property type="term" value="P:leukotriene D4 biosynthetic process"/>
    <property type="evidence" value="ECO:0007669"/>
    <property type="project" value="TreeGrafter"/>
</dbReference>
<dbReference type="EC" id="2.3.2.2" evidence="4"/>
<dbReference type="Ensembl" id="ENSOMET00000014466.1">
    <property type="protein sequence ID" value="ENSOMEP00000001269.1"/>
    <property type="gene ID" value="ENSOMEG00000002156.1"/>
</dbReference>
<keyword evidence="4" id="KW-0808">Transferase</keyword>
<proteinExistence type="inferred from homology"/>
<dbReference type="InterPro" id="IPR000101">
    <property type="entry name" value="GGT_peptidase"/>
</dbReference>
<dbReference type="SUPFAM" id="SSF56235">
    <property type="entry name" value="N-terminal nucleophile aminohydrolases (Ntn hydrolases)"/>
    <property type="match status" value="1"/>
</dbReference>
<reference evidence="6" key="1">
    <citation type="submission" date="2025-08" db="UniProtKB">
        <authorList>
            <consortium name="Ensembl"/>
        </authorList>
    </citation>
    <scope>IDENTIFICATION</scope>
</reference>
<feature type="active site" description="Nucleophile" evidence="2">
    <location>
        <position position="384"/>
    </location>
</feature>
<dbReference type="InterPro" id="IPR043137">
    <property type="entry name" value="GGT_ssub_C"/>
</dbReference>
<protein>
    <recommendedName>
        <fullName evidence="4">Glutathione hydrolase</fullName>
        <ecNumber evidence="4">2.3.2.2</ecNumber>
        <ecNumber evidence="4">3.4.19.13</ecNumber>
    </recommendedName>
    <alternativeName>
        <fullName evidence="4">Gamma-glutamyltransferase</fullName>
    </alternativeName>
    <alternativeName>
        <fullName evidence="4">Gamma-glutamyltranspeptidase</fullName>
    </alternativeName>
</protein>